<organism evidence="3">
    <name type="scientific">Caenorhabditis brenneri</name>
    <name type="common">Nematode worm</name>
    <dbReference type="NCBI Taxonomy" id="135651"/>
    <lineage>
        <taxon>Eukaryota</taxon>
        <taxon>Metazoa</taxon>
        <taxon>Ecdysozoa</taxon>
        <taxon>Nematoda</taxon>
        <taxon>Chromadorea</taxon>
        <taxon>Rhabditida</taxon>
        <taxon>Rhabditina</taxon>
        <taxon>Rhabditomorpha</taxon>
        <taxon>Rhabditoidea</taxon>
        <taxon>Rhabditidae</taxon>
        <taxon>Peloderinae</taxon>
        <taxon>Caenorhabditis</taxon>
    </lineage>
</organism>
<dbReference type="InterPro" id="IPR001810">
    <property type="entry name" value="F-box_dom"/>
</dbReference>
<dbReference type="AlphaFoldDB" id="G0MAH7"/>
<evidence type="ECO:0000313" key="2">
    <source>
        <dbReference type="EMBL" id="EGT40519.1"/>
    </source>
</evidence>
<keyword evidence="3" id="KW-1185">Reference proteome</keyword>
<proteinExistence type="predicted"/>
<name>G0MAH7_CAEBE</name>
<sequence length="339" mass="39359">MTLPIQKLPILVIHLILQTMGFQDMFLLTRISTKMKRIVQRMGRIPKHCLYVTIGRTIMIQIQTMTYDRYPDLMNVVARKNDPPGWFSPFNMKIGSVACLPSAFCKYSDGQNVVETCWNDIKVGCDELCNEIIELFNTPVRSVTLKLYRRTNYQNEINWTNSTFPNLVIFELIGHCNFQDYMWMIKNAKATEELHFGMEPSGYPVNKNSLVVIPLELKHIEIEHGKWVSLRQLEAIKSNYIMVKEADLTDSEINEFLMNLKNSKEKPKFKELYILFDRQSDTTVVFEGLQDEDVLEPNIGLQELVFKTGNGQKCAVTYNLFEFERPAIDLLGYEVLIED</sequence>
<protein>
    <recommendedName>
        <fullName evidence="1">F-box domain-containing protein</fullName>
    </recommendedName>
</protein>
<dbReference type="InterPro" id="IPR012885">
    <property type="entry name" value="F-box_Sdz-33"/>
</dbReference>
<gene>
    <name evidence="2" type="ORF">CAEBREN_05988</name>
</gene>
<dbReference type="PROSITE" id="PS50181">
    <property type="entry name" value="FBOX"/>
    <property type="match status" value="1"/>
</dbReference>
<accession>G0MAH7</accession>
<dbReference type="HOGENOM" id="CLU_070667_0_0_1"/>
<reference evidence="3" key="1">
    <citation type="submission" date="2011-07" db="EMBL/GenBank/DDBJ databases">
        <authorList>
            <consortium name="Caenorhabditis brenneri Sequencing and Analysis Consortium"/>
            <person name="Wilson R.K."/>
        </authorList>
    </citation>
    <scope>NUCLEOTIDE SEQUENCE [LARGE SCALE GENOMIC DNA]</scope>
    <source>
        <strain evidence="3">PB2801</strain>
    </source>
</reference>
<evidence type="ECO:0000259" key="1">
    <source>
        <dbReference type="PROSITE" id="PS50181"/>
    </source>
</evidence>
<dbReference type="InParanoid" id="G0MAH7"/>
<dbReference type="PANTHER" id="PTHR21503:SF8">
    <property type="entry name" value="F-BOX ASSOCIATED DOMAIN-CONTAINING PROTEIN-RELATED"/>
    <property type="match status" value="1"/>
</dbReference>
<evidence type="ECO:0000313" key="3">
    <source>
        <dbReference type="Proteomes" id="UP000008068"/>
    </source>
</evidence>
<dbReference type="EMBL" id="GL379788">
    <property type="protein sequence ID" value="EGT40519.1"/>
    <property type="molecule type" value="Genomic_DNA"/>
</dbReference>
<dbReference type="FunCoup" id="G0MAH7">
    <property type="interactions" value="1876"/>
</dbReference>
<dbReference type="Pfam" id="PF07735">
    <property type="entry name" value="FBA_2"/>
    <property type="match status" value="1"/>
</dbReference>
<dbReference type="PANTHER" id="PTHR21503">
    <property type="entry name" value="F-BOX-CONTAINING HYPOTHETICAL PROTEIN C.ELEGANS"/>
    <property type="match status" value="1"/>
</dbReference>
<feature type="domain" description="F-box" evidence="1">
    <location>
        <begin position="2"/>
        <end position="54"/>
    </location>
</feature>
<dbReference type="Pfam" id="PF00646">
    <property type="entry name" value="F-box"/>
    <property type="match status" value="1"/>
</dbReference>
<dbReference type="Proteomes" id="UP000008068">
    <property type="component" value="Unassembled WGS sequence"/>
</dbReference>